<feature type="domain" description="DUF7933" evidence="3">
    <location>
        <begin position="293"/>
        <end position="420"/>
    </location>
</feature>
<keyword evidence="1" id="KW-0812">Transmembrane</keyword>
<dbReference type="RefSeq" id="WP_099018459.1">
    <property type="nucleotide sequence ID" value="NZ_NIHB01000001.1"/>
</dbReference>
<dbReference type="InterPro" id="IPR057693">
    <property type="entry name" value="DUF7933"/>
</dbReference>
<feature type="transmembrane region" description="Helical" evidence="1">
    <location>
        <begin position="1484"/>
        <end position="1500"/>
    </location>
</feature>
<feature type="domain" description="DUF7933" evidence="3">
    <location>
        <begin position="157"/>
        <end position="266"/>
    </location>
</feature>
<keyword evidence="5" id="KW-1185">Reference proteome</keyword>
<keyword evidence="1" id="KW-0472">Membrane</keyword>
<name>A0A4R6XM22_9GAMM</name>
<protein>
    <recommendedName>
        <fullName evidence="3">DUF7933 domain-containing protein</fullName>
    </recommendedName>
</protein>
<evidence type="ECO:0000256" key="2">
    <source>
        <dbReference type="SAM" id="SignalP"/>
    </source>
</evidence>
<feature type="domain" description="DUF7933" evidence="3">
    <location>
        <begin position="39"/>
        <end position="149"/>
    </location>
</feature>
<feature type="signal peptide" evidence="2">
    <location>
        <begin position="1"/>
        <end position="28"/>
    </location>
</feature>
<dbReference type="Pfam" id="PF25564">
    <property type="entry name" value="DUF7933"/>
    <property type="match status" value="11"/>
</dbReference>
<feature type="domain" description="DUF7933" evidence="3">
    <location>
        <begin position="1093"/>
        <end position="1212"/>
    </location>
</feature>
<feature type="domain" description="DUF7933" evidence="3">
    <location>
        <begin position="1218"/>
        <end position="1337"/>
    </location>
</feature>
<feature type="domain" description="DUF7933" evidence="3">
    <location>
        <begin position="836"/>
        <end position="961"/>
    </location>
</feature>
<feature type="domain" description="DUF7933" evidence="3">
    <location>
        <begin position="710"/>
        <end position="821"/>
    </location>
</feature>
<feature type="domain" description="DUF7933" evidence="3">
    <location>
        <begin position="562"/>
        <end position="690"/>
    </location>
</feature>
<evidence type="ECO:0000313" key="5">
    <source>
        <dbReference type="Proteomes" id="UP000295724"/>
    </source>
</evidence>
<evidence type="ECO:0000256" key="1">
    <source>
        <dbReference type="SAM" id="Phobius"/>
    </source>
</evidence>
<dbReference type="EMBL" id="SNZB01000003">
    <property type="protein sequence ID" value="TDR20626.1"/>
    <property type="molecule type" value="Genomic_DNA"/>
</dbReference>
<dbReference type="Proteomes" id="UP000295724">
    <property type="component" value="Unassembled WGS sequence"/>
</dbReference>
<proteinExistence type="predicted"/>
<reference evidence="4 5" key="1">
    <citation type="submission" date="2019-03" db="EMBL/GenBank/DDBJ databases">
        <title>Genomic Encyclopedia of Type Strains, Phase IV (KMG-IV): sequencing the most valuable type-strain genomes for metagenomic binning, comparative biology and taxonomic classification.</title>
        <authorList>
            <person name="Goeker M."/>
        </authorList>
    </citation>
    <scope>NUCLEOTIDE SEQUENCE [LARGE SCALE GENOMIC DNA]</scope>
    <source>
        <strain evidence="4 5">DSM 25488</strain>
    </source>
</reference>
<feature type="domain" description="DUF7933" evidence="3">
    <location>
        <begin position="967"/>
        <end position="1089"/>
    </location>
</feature>
<dbReference type="OrthoDB" id="9773411at2"/>
<evidence type="ECO:0000259" key="3">
    <source>
        <dbReference type="Pfam" id="PF25564"/>
    </source>
</evidence>
<feature type="chain" id="PRO_5020689765" description="DUF7933 domain-containing protein" evidence="2">
    <location>
        <begin position="29"/>
        <end position="1506"/>
    </location>
</feature>
<keyword evidence="2" id="KW-0732">Signal</keyword>
<keyword evidence="1" id="KW-1133">Transmembrane helix</keyword>
<gene>
    <name evidence="4" type="ORF">C8D91_1601</name>
</gene>
<organism evidence="4 5">
    <name type="scientific">Marinicella litoralis</name>
    <dbReference type="NCBI Taxonomy" id="644220"/>
    <lineage>
        <taxon>Bacteria</taxon>
        <taxon>Pseudomonadati</taxon>
        <taxon>Pseudomonadota</taxon>
        <taxon>Gammaproteobacteria</taxon>
        <taxon>Lysobacterales</taxon>
        <taxon>Marinicellaceae</taxon>
        <taxon>Marinicella</taxon>
    </lineage>
</organism>
<feature type="domain" description="DUF7933" evidence="3">
    <location>
        <begin position="424"/>
        <end position="558"/>
    </location>
</feature>
<feature type="domain" description="DUF7933" evidence="3">
    <location>
        <begin position="1345"/>
        <end position="1456"/>
    </location>
</feature>
<evidence type="ECO:0000313" key="4">
    <source>
        <dbReference type="EMBL" id="TDR20626.1"/>
    </source>
</evidence>
<accession>A0A4R6XM22</accession>
<sequence>MSHKASKQLLRKTLTATLLLLVSTWALAQSSLSFSLSTQPDTIGPGSTAKLVFDINNNTAAVVDTMAFNLSLPATPGPVNIGEVAINGCDGILTAPAGGTTISLVDGELSGSSSCQIEVSITANTAGVHTFSATTLTSSAGSAISNTEDLEVLIDRPGFTQSFSPSTVNRGERTTLTYLIDNTSNASDVFNLAFVNDLPTGLVFASPHNTNSTCGDSEFSVDSNQQKFTMIPKSFILAAGTSCTVRVDLKATGVGTITNQSGNLTALTFPGFITLDSGFSEASIESVSGDVLLQKDFTNDPVPPGSVVNLAYTINNFDRNTAVTQLAFDDDLGAALTGLLATGLPVSNVCGTGSNLDFAGGVLSLTGGQLPSEGVCNFSVTLQVPLSATAGAYTSTSDVISYDRDGSASTGNDATDTLFVAAAPIIEKSFLNDPVTAGGSVDLEFTITSTSQSSVSTDINFLDELTTFLPYPVSVTLPADGFCGAGSNMTMVNPGTDRQSLSMTGGTLAAGASCTFAVTIDIPVGMPSGAYVNTTEAVSATVDGAVVTGNQAVDDLVVVAAPRLTKSFTDDPVLPGDLVTLEFTLSHGLEETAAATSIGFTDDLDATLSGLAAVGLPINDVCGVGSSISGTSVLTFTGGALNPGESCTFSVSLQVPAGAAFGKYLNTTSDVTAVVSGLSVVSLAASDELNIAGMTFTIDNLTDTFIEGVGGLYDLRVYIENLSPADNATNMTFSLNLADALPGTPDISAVGLPMNDVCGTGSTVTGASGDTFLIMVGGNLLAGTSCTFDIQLLMPTAAPLGDYSYITSVLSWTAGGSSNTADPATDDFSVIEALLFDKAFTNDPVGAGDTVTLSFDISNNSSVDAATAIAFTDDLDATLSGLVAVGLPINDVCGLGSQISGSSVLTLSGGNLPASGSCQFNVTLQVPVSATGGSYTNTTSVLTGSMLGNAITGNAATDALQIRALNLSKSFAGDVAAGSSVDLTFNLINQDVGLIQQDINFSDDLNAMIPGAVAVGLPVNNVCGAGSLLSGTGTISLSGGTLPASGSCMFTVSVSIPAGTTAGLYVNTTSDVLARNNQGGEPATDDLTVVPPPLFSKDFSVAQANLNQIFNLSFSIDNTASSLTASNLSFVDSLPSGLEVAAPANAINTCTGGTFSATVGSTSISYSGGSVAVGASCQLSVDVVATSSGVKNNVTGDLTSTGGNSGPASASVEIVGTPLFSKTFSLAQASLNQVFNLTFDIDNTASALAATAIDFTDNFPAGLVVATPSNSVVSCAGGTLTAANGSGSVTYTGGGVAANASCTISVDVLGTTSGVKNNVTGDLTSSAGNSGTASADVEIFGALNINKYFTDVEVFAGDLVDVNFEIQNTNTVAVTDISFTDDLDAFISGAAAVGLPQNDVCGLGSTITGTSIISLSAGQLAAGESCLITVSVQIPFNADGSFINQTSPISYTINGNPVIDEPNTAGNASLSVLGEPVVVPVNQYTWLLLMIMLLAGFYHFKRLRRL</sequence>
<comment type="caution">
    <text evidence="4">The sequence shown here is derived from an EMBL/GenBank/DDBJ whole genome shotgun (WGS) entry which is preliminary data.</text>
</comment>